<reference evidence="1 2" key="1">
    <citation type="journal article" date="2012" name="J. Bacteriol.">
        <title>De Novo Genome Project of Cupriavidus basilensis OR16.</title>
        <authorList>
            <person name="Cserhati M."/>
            <person name="Kriszt B."/>
            <person name="Szoboszlay S."/>
            <person name="Toth A."/>
            <person name="Szabo I."/>
            <person name="Tancsics A."/>
            <person name="Nagy I."/>
            <person name="Horvath B."/>
            <person name="Nagy I."/>
            <person name="Kukolya J."/>
        </authorList>
    </citation>
    <scope>NUCLEOTIDE SEQUENCE [LARGE SCALE GENOMIC DNA]</scope>
    <source>
        <strain evidence="1 2">OR16</strain>
    </source>
</reference>
<dbReference type="REBASE" id="46387">
    <property type="entry name" value="CbaOR16ORF30749P"/>
</dbReference>
<dbReference type="REBASE" id="47151">
    <property type="entry name" value="CbaOR16ORF30744P"/>
</dbReference>
<evidence type="ECO:0000313" key="2">
    <source>
        <dbReference type="Proteomes" id="UP000005808"/>
    </source>
</evidence>
<dbReference type="EMBL" id="AHJE01000087">
    <property type="protein sequence ID" value="EHP39576.1"/>
    <property type="molecule type" value="Genomic_DNA"/>
</dbReference>
<gene>
    <name evidence="1" type="ORF">OR16_30749</name>
</gene>
<dbReference type="AlphaFoldDB" id="H1SD30"/>
<evidence type="ECO:0000313" key="1">
    <source>
        <dbReference type="EMBL" id="EHP39576.1"/>
    </source>
</evidence>
<protein>
    <submittedName>
        <fullName evidence="1">Uncharacterized protein</fullName>
    </submittedName>
</protein>
<comment type="caution">
    <text evidence="1">The sequence shown here is derived from an EMBL/GenBank/DDBJ whole genome shotgun (WGS) entry which is preliminary data.</text>
</comment>
<sequence length="334" mass="37065">MLSVYGKTLTDLADGATGSVPYINRSIAAEAVGSDLDIHFAYARHDATYRLLQASLDQFTQVVLTLRNGLAQLSRQNVSDEQEKAIKTESVASAFLKAVELWPSANPSDIWWFVVYRAYCDQYNHPSEHSRLDFTQSWKRTGGWALERILERHYGTALAAHGINLVIADGERKVRLLAGINIGHRLEADKMDVLLTVGNGAAEKLIGVVHVKASFAERRTDDVPMSQALVDAGYISPLWTMDCKSTPSARPVNRGELGAIFDGQGADGRSAKRKDIEDDGFFSACFSYNKNTRATPEAYQARARVFICDFSSPNDSFTHFIVSERQRVRTRLGI</sequence>
<name>H1SD30_9BURK</name>
<accession>H1SD30</accession>
<dbReference type="Proteomes" id="UP000005808">
    <property type="component" value="Unassembled WGS sequence"/>
</dbReference>
<organism evidence="1 2">
    <name type="scientific">Cupriavidus basilensis OR16</name>
    <dbReference type="NCBI Taxonomy" id="1127483"/>
    <lineage>
        <taxon>Bacteria</taxon>
        <taxon>Pseudomonadati</taxon>
        <taxon>Pseudomonadota</taxon>
        <taxon>Betaproteobacteria</taxon>
        <taxon>Burkholderiales</taxon>
        <taxon>Burkholderiaceae</taxon>
        <taxon>Cupriavidus</taxon>
    </lineage>
</organism>
<proteinExistence type="predicted"/>